<organism evidence="1 2">
    <name type="scientific">Corchorus olitorius</name>
    <dbReference type="NCBI Taxonomy" id="93759"/>
    <lineage>
        <taxon>Eukaryota</taxon>
        <taxon>Viridiplantae</taxon>
        <taxon>Streptophyta</taxon>
        <taxon>Embryophyta</taxon>
        <taxon>Tracheophyta</taxon>
        <taxon>Spermatophyta</taxon>
        <taxon>Magnoliopsida</taxon>
        <taxon>eudicotyledons</taxon>
        <taxon>Gunneridae</taxon>
        <taxon>Pentapetalae</taxon>
        <taxon>rosids</taxon>
        <taxon>malvids</taxon>
        <taxon>Malvales</taxon>
        <taxon>Malvaceae</taxon>
        <taxon>Grewioideae</taxon>
        <taxon>Apeibeae</taxon>
        <taxon>Corchorus</taxon>
    </lineage>
</organism>
<proteinExistence type="predicted"/>
<dbReference type="AlphaFoldDB" id="A0A1R3L3G7"/>
<reference evidence="2" key="1">
    <citation type="submission" date="2013-09" db="EMBL/GenBank/DDBJ databases">
        <title>Corchorus olitorius genome sequencing.</title>
        <authorList>
            <person name="Alam M."/>
            <person name="Haque M.S."/>
            <person name="Islam M.S."/>
            <person name="Emdad E.M."/>
            <person name="Islam M.M."/>
            <person name="Ahmed B."/>
            <person name="Halim A."/>
            <person name="Hossen Q.M.M."/>
            <person name="Hossain M.Z."/>
            <person name="Ahmed R."/>
            <person name="Khan M.M."/>
            <person name="Islam R."/>
            <person name="Rashid M.M."/>
            <person name="Khan S.A."/>
            <person name="Rahman M.S."/>
            <person name="Alam M."/>
            <person name="Yahiya A.S."/>
            <person name="Khan M.S."/>
            <person name="Azam M.S."/>
            <person name="Haque T."/>
            <person name="Lashkar M.Z.H."/>
            <person name="Akhand A.I."/>
            <person name="Morshed G."/>
            <person name="Roy S."/>
            <person name="Uddin K.S."/>
            <person name="Rabeya T."/>
            <person name="Hossain A.S."/>
            <person name="Chowdhury A."/>
            <person name="Snigdha A.R."/>
            <person name="Mortoza M.S."/>
            <person name="Matin S.A."/>
            <person name="Hoque S.M.E."/>
            <person name="Islam M.K."/>
            <person name="Roy D.K."/>
            <person name="Haider R."/>
            <person name="Moosa M.M."/>
            <person name="Elias S.M."/>
            <person name="Hasan A.M."/>
            <person name="Jahan S."/>
            <person name="Shafiuddin M."/>
            <person name="Mahmood N."/>
            <person name="Shommy N.S."/>
        </authorList>
    </citation>
    <scope>NUCLEOTIDE SEQUENCE [LARGE SCALE GENOMIC DNA]</scope>
    <source>
        <strain evidence="2">cv. O-4</strain>
    </source>
</reference>
<name>A0A1R3L3G7_9ROSI</name>
<dbReference type="Proteomes" id="UP000187203">
    <property type="component" value="Unassembled WGS sequence"/>
</dbReference>
<gene>
    <name evidence="1" type="ORF">COLO4_00869</name>
</gene>
<sequence>TDGDGAARFGATGQYAAVCVEGPGWSRWRSEIDNDGGRRGNRAGARAVARRGGEGMWPFAQHRRGEAPVAAGIRGDRAHQHPVVIEGDGRVRLRRAAQGWRGVIGGFPVGQVARHRADVIVDVSDNRRVRDRGDRGNHG</sequence>
<evidence type="ECO:0000313" key="1">
    <source>
        <dbReference type="EMBL" id="OMP13820.1"/>
    </source>
</evidence>
<accession>A0A1R3L3G7</accession>
<keyword evidence="2" id="KW-1185">Reference proteome</keyword>
<protein>
    <submittedName>
        <fullName evidence="1">GRB2-associated-binding protein 2-like protein</fullName>
    </submittedName>
</protein>
<comment type="caution">
    <text evidence="1">The sequence shown here is derived from an EMBL/GenBank/DDBJ whole genome shotgun (WGS) entry which is preliminary data.</text>
</comment>
<evidence type="ECO:0000313" key="2">
    <source>
        <dbReference type="Proteomes" id="UP000187203"/>
    </source>
</evidence>
<feature type="non-terminal residue" evidence="1">
    <location>
        <position position="1"/>
    </location>
</feature>
<feature type="non-terminal residue" evidence="1">
    <location>
        <position position="139"/>
    </location>
</feature>
<dbReference type="EMBL" id="AWUE01003154">
    <property type="protein sequence ID" value="OMP13820.1"/>
    <property type="molecule type" value="Genomic_DNA"/>
</dbReference>